<organism evidence="3 4">
    <name type="scientific">Dorea formicigenerans ATCC 27755</name>
    <dbReference type="NCBI Taxonomy" id="411461"/>
    <lineage>
        <taxon>Bacteria</taxon>
        <taxon>Bacillati</taxon>
        <taxon>Bacillota</taxon>
        <taxon>Clostridia</taxon>
        <taxon>Lachnospirales</taxon>
        <taxon>Lachnospiraceae</taxon>
        <taxon>Dorea</taxon>
    </lineage>
</organism>
<evidence type="ECO:0000256" key="1">
    <source>
        <dbReference type="SAM" id="Phobius"/>
    </source>
</evidence>
<feature type="transmembrane region" description="Helical" evidence="1">
    <location>
        <begin position="253"/>
        <end position="275"/>
    </location>
</feature>
<feature type="domain" description="Ketopantoate reductase N-terminal" evidence="2">
    <location>
        <begin position="15"/>
        <end position="133"/>
    </location>
</feature>
<feature type="transmembrane region" description="Helical" evidence="1">
    <location>
        <begin position="12"/>
        <end position="32"/>
    </location>
</feature>
<keyword evidence="1" id="KW-0472">Membrane</keyword>
<dbReference type="InterPro" id="IPR036291">
    <property type="entry name" value="NAD(P)-bd_dom_sf"/>
</dbReference>
<evidence type="ECO:0000259" key="2">
    <source>
        <dbReference type="Pfam" id="PF02558"/>
    </source>
</evidence>
<accession>B0G282</accession>
<dbReference type="PaxDb" id="411461-DORFOR_00412"/>
<keyword evidence="3" id="KW-0378">Hydrolase</keyword>
<dbReference type="Pfam" id="PF02558">
    <property type="entry name" value="ApbA"/>
    <property type="match status" value="1"/>
</dbReference>
<comment type="caution">
    <text evidence="3">The sequence shown here is derived from an EMBL/GenBank/DDBJ whole genome shotgun (WGS) entry which is preliminary data.</text>
</comment>
<reference evidence="3 4" key="1">
    <citation type="submission" date="2007-10" db="EMBL/GenBank/DDBJ databases">
        <title>Draft genome sequence of Dorea formicigenerans(ATCC 27755).</title>
        <authorList>
            <person name="Sudarsanam P."/>
            <person name="Ley R."/>
            <person name="Guruge J."/>
            <person name="Turnbaugh P.J."/>
            <person name="Mahowald M."/>
            <person name="Liep D."/>
            <person name="Gordon J."/>
        </authorList>
    </citation>
    <scope>NUCLEOTIDE SEQUENCE [LARGE SCALE GENOMIC DNA]</scope>
    <source>
        <strain evidence="3 4">ATCC 27755</strain>
    </source>
</reference>
<reference evidence="3 4" key="2">
    <citation type="submission" date="2007-10" db="EMBL/GenBank/DDBJ databases">
        <authorList>
            <person name="Fulton L."/>
            <person name="Clifton S."/>
            <person name="Fulton B."/>
            <person name="Xu J."/>
            <person name="Minx P."/>
            <person name="Pepin K.H."/>
            <person name="Johnson M."/>
            <person name="Thiruvilangam P."/>
            <person name="Bhonagiri V."/>
            <person name="Nash W.E."/>
            <person name="Wang C."/>
            <person name="Mardis E.R."/>
            <person name="Wilson R.K."/>
        </authorList>
    </citation>
    <scope>NUCLEOTIDE SEQUENCE [LARGE SCALE GENOMIC DNA]</scope>
    <source>
        <strain evidence="3 4">ATCC 27755</strain>
    </source>
</reference>
<gene>
    <name evidence="3" type="ORF">DORFOR_00412</name>
</gene>
<dbReference type="AlphaFoldDB" id="B0G282"/>
<dbReference type="Gene3D" id="3.40.50.720">
    <property type="entry name" value="NAD(P)-binding Rossmann-like Domain"/>
    <property type="match status" value="1"/>
</dbReference>
<keyword evidence="1" id="KW-1133">Transmembrane helix</keyword>
<dbReference type="eggNOG" id="COG1893">
    <property type="taxonomic scope" value="Bacteria"/>
</dbReference>
<proteinExistence type="predicted"/>
<evidence type="ECO:0000313" key="4">
    <source>
        <dbReference type="Proteomes" id="UP000005359"/>
    </source>
</evidence>
<protein>
    <submittedName>
        <fullName evidence="3">Lipase/acylhydrolase, GDSL family</fullName>
    </submittedName>
</protein>
<keyword evidence="1" id="KW-0812">Transmembrane</keyword>
<dbReference type="InterPro" id="IPR013332">
    <property type="entry name" value="KPR_N"/>
</dbReference>
<name>B0G282_9FIRM</name>
<sequence>MWHWGKRRGMILMRILIYGAGVIGSLYAALFAEAGYDTNIYARGKRLEALRNNGLQYKKNQEVIKAEIRILGELPNNDIYDFVLLTVRENQLYEALTELKNNKSNTIVTMINSLDSYNKWEDIVGKGRILPAFPGAGGSINDDGILDAALTPRLIQPTTFAEISGNKSERTKQFSEILRHAHIPYQKVTDMHLWQLCHLAMVVPIADAYYESDDPEKVEKEWKIMRKTAERLKRNFNFLRKQKGKLSPWKMNIFRFLPLPILANMLVVTFGSSFGDKFMYQHAMKAPDEMRELHKQFYAYMKKMKKCGCKAKKVQ</sequence>
<dbReference type="GO" id="GO:0016787">
    <property type="term" value="F:hydrolase activity"/>
    <property type="evidence" value="ECO:0007669"/>
    <property type="project" value="UniProtKB-KW"/>
</dbReference>
<dbReference type="EMBL" id="AAXA02000007">
    <property type="protein sequence ID" value="EDR48287.1"/>
    <property type="molecule type" value="Genomic_DNA"/>
</dbReference>
<dbReference type="Proteomes" id="UP000005359">
    <property type="component" value="Unassembled WGS sequence"/>
</dbReference>
<dbReference type="SUPFAM" id="SSF51735">
    <property type="entry name" value="NAD(P)-binding Rossmann-fold domains"/>
    <property type="match status" value="1"/>
</dbReference>
<dbReference type="STRING" id="411461.DORFOR_00412"/>
<evidence type="ECO:0000313" key="3">
    <source>
        <dbReference type="EMBL" id="EDR48287.1"/>
    </source>
</evidence>